<dbReference type="Pfam" id="PF00589">
    <property type="entry name" value="Phage_integrase"/>
    <property type="match status" value="1"/>
</dbReference>
<dbReference type="EMBL" id="VUMI01000014">
    <property type="protein sequence ID" value="MSS88659.1"/>
    <property type="molecule type" value="Genomic_DNA"/>
</dbReference>
<evidence type="ECO:0000256" key="4">
    <source>
        <dbReference type="ARBA" id="ARBA00023172"/>
    </source>
</evidence>
<dbReference type="PROSITE" id="PS51898">
    <property type="entry name" value="TYR_RECOMBINASE"/>
    <property type="match status" value="1"/>
</dbReference>
<sequence length="350" mass="40207">MKLPNGYGSVYKLSGNRRKPWAARVTDGWVNDNKTKKSKQKYKFIGFYETRKEALLALADYNANPYNIDTANITFQEVYERWNAEHFPTVSESNVKGYKAAFLLCAPIAGRRFVDVKLDDLQACADNSGKNYPTLRKYKVLLGLMYKYAVIHEIIPKERNTVEYINIKKAGNPNAYNREPFSAAEVARVWDVKDTNIYYTVVLLLIYTGCRISELLDLKKTEIDLPGRCFKILEAKTAAGIRTVPIAEKVVPFFEYWLNLNDCEYLLSTPDGRHFEYRNYYDSYWTPLIEALSMNHRPHDTRHTCISLLAAAGVDERVIKKIVGHKGQGVTETVYTHFELAELKDAINKI</sequence>
<keyword evidence="4" id="KW-0233">DNA recombination</keyword>
<evidence type="ECO:0000256" key="2">
    <source>
        <dbReference type="ARBA" id="ARBA00022908"/>
    </source>
</evidence>
<keyword evidence="2" id="KW-0229">DNA integration</keyword>
<evidence type="ECO:0000256" key="3">
    <source>
        <dbReference type="ARBA" id="ARBA00023125"/>
    </source>
</evidence>
<dbReference type="InterPro" id="IPR002104">
    <property type="entry name" value="Integrase_catalytic"/>
</dbReference>
<dbReference type="GO" id="GO:0015074">
    <property type="term" value="P:DNA integration"/>
    <property type="evidence" value="ECO:0007669"/>
    <property type="project" value="UniProtKB-KW"/>
</dbReference>
<dbReference type="Gene3D" id="1.10.150.130">
    <property type="match status" value="1"/>
</dbReference>
<dbReference type="RefSeq" id="WP_154464528.1">
    <property type="nucleotide sequence ID" value="NZ_VUMI01000014.1"/>
</dbReference>
<dbReference type="PANTHER" id="PTHR30629">
    <property type="entry name" value="PROPHAGE INTEGRASE"/>
    <property type="match status" value="1"/>
</dbReference>
<keyword evidence="7" id="KW-1185">Reference proteome</keyword>
<dbReference type="GO" id="GO:0003677">
    <property type="term" value="F:DNA binding"/>
    <property type="evidence" value="ECO:0007669"/>
    <property type="project" value="UniProtKB-KW"/>
</dbReference>
<dbReference type="InterPro" id="IPR050808">
    <property type="entry name" value="Phage_Integrase"/>
</dbReference>
<organism evidence="6 7">
    <name type="scientific">Eisenbergiella porci</name>
    <dbReference type="NCBI Taxonomy" id="2652274"/>
    <lineage>
        <taxon>Bacteria</taxon>
        <taxon>Bacillati</taxon>
        <taxon>Bacillota</taxon>
        <taxon>Clostridia</taxon>
        <taxon>Lachnospirales</taxon>
        <taxon>Lachnospiraceae</taxon>
        <taxon>Eisenbergiella</taxon>
    </lineage>
</organism>
<comment type="caution">
    <text evidence="6">The sequence shown here is derived from an EMBL/GenBank/DDBJ whole genome shotgun (WGS) entry which is preliminary data.</text>
</comment>
<accession>A0A6N7W078</accession>
<protein>
    <submittedName>
        <fullName evidence="6">Site-specific integrase</fullName>
    </submittedName>
</protein>
<dbReference type="AlphaFoldDB" id="A0A6N7W078"/>
<evidence type="ECO:0000313" key="6">
    <source>
        <dbReference type="EMBL" id="MSS88659.1"/>
    </source>
</evidence>
<keyword evidence="3" id="KW-0238">DNA-binding</keyword>
<dbReference type="GO" id="GO:0006310">
    <property type="term" value="P:DNA recombination"/>
    <property type="evidence" value="ECO:0007669"/>
    <property type="project" value="UniProtKB-KW"/>
</dbReference>
<proteinExistence type="inferred from homology"/>
<dbReference type="InterPro" id="IPR010998">
    <property type="entry name" value="Integrase_recombinase_N"/>
</dbReference>
<evidence type="ECO:0000256" key="1">
    <source>
        <dbReference type="ARBA" id="ARBA00008857"/>
    </source>
</evidence>
<evidence type="ECO:0000259" key="5">
    <source>
        <dbReference type="PROSITE" id="PS51898"/>
    </source>
</evidence>
<name>A0A6N7W078_9FIRM</name>
<comment type="similarity">
    <text evidence="1">Belongs to the 'phage' integrase family.</text>
</comment>
<evidence type="ECO:0000313" key="7">
    <source>
        <dbReference type="Proteomes" id="UP000436047"/>
    </source>
</evidence>
<gene>
    <name evidence="6" type="ORF">FYJ45_10230</name>
</gene>
<dbReference type="PANTHER" id="PTHR30629:SF2">
    <property type="entry name" value="PROPHAGE INTEGRASE INTS-RELATED"/>
    <property type="match status" value="1"/>
</dbReference>
<feature type="domain" description="Tyr recombinase" evidence="5">
    <location>
        <begin position="176"/>
        <end position="348"/>
    </location>
</feature>
<dbReference type="GeneID" id="86053433"/>
<dbReference type="Proteomes" id="UP000436047">
    <property type="component" value="Unassembled WGS sequence"/>
</dbReference>
<dbReference type="InterPro" id="IPR011010">
    <property type="entry name" value="DNA_brk_join_enz"/>
</dbReference>
<reference evidence="6 7" key="1">
    <citation type="submission" date="2019-08" db="EMBL/GenBank/DDBJ databases">
        <title>In-depth cultivation of the pig gut microbiome towards novel bacterial diversity and tailored functional studies.</title>
        <authorList>
            <person name="Wylensek D."/>
            <person name="Hitch T.C.A."/>
            <person name="Clavel T."/>
        </authorList>
    </citation>
    <scope>NUCLEOTIDE SEQUENCE [LARGE SCALE GENOMIC DNA]</scope>
    <source>
        <strain evidence="6 7">WCA-389-WT-23B</strain>
    </source>
</reference>
<dbReference type="Gene3D" id="1.10.443.10">
    <property type="entry name" value="Intergrase catalytic core"/>
    <property type="match status" value="1"/>
</dbReference>
<dbReference type="SUPFAM" id="SSF56349">
    <property type="entry name" value="DNA breaking-rejoining enzymes"/>
    <property type="match status" value="1"/>
</dbReference>
<dbReference type="InterPro" id="IPR013762">
    <property type="entry name" value="Integrase-like_cat_sf"/>
</dbReference>
<dbReference type="CDD" id="cd00796">
    <property type="entry name" value="INT_Rci_Hp1_C"/>
    <property type="match status" value="1"/>
</dbReference>